<gene>
    <name evidence="4" type="primary">SAM4_2</name>
    <name evidence="4" type="ORF">V5O48_018279</name>
</gene>
<dbReference type="Gene3D" id="2.60.40.1210">
    <property type="entry name" value="Cellobiose dehydrogenase, cytochrome domain"/>
    <property type="match status" value="1"/>
</dbReference>
<keyword evidence="2" id="KW-0472">Membrane</keyword>
<comment type="caution">
    <text evidence="4">The sequence shown here is derived from an EMBL/GenBank/DDBJ whole genome shotgun (WGS) entry which is preliminary data.</text>
</comment>
<keyword evidence="5" id="KW-1185">Reference proteome</keyword>
<proteinExistence type="predicted"/>
<dbReference type="GO" id="GO:0032259">
    <property type="term" value="P:methylation"/>
    <property type="evidence" value="ECO:0007669"/>
    <property type="project" value="UniProtKB-KW"/>
</dbReference>
<dbReference type="PANTHER" id="PTHR47797">
    <property type="entry name" value="DEHYDROGENASE, PUTATIVE (AFU_ORTHOLOGUE AFUA_8G05805)-RELATED"/>
    <property type="match status" value="1"/>
</dbReference>
<dbReference type="SUPFAM" id="SSF49344">
    <property type="entry name" value="CBD9-like"/>
    <property type="match status" value="1"/>
</dbReference>
<feature type="transmembrane region" description="Helical" evidence="2">
    <location>
        <begin position="118"/>
        <end position="143"/>
    </location>
</feature>
<feature type="non-terminal residue" evidence="4">
    <location>
        <position position="191"/>
    </location>
</feature>
<dbReference type="InterPro" id="IPR015920">
    <property type="entry name" value="Cellobiose_DH-like_cyt"/>
</dbReference>
<feature type="domain" description="Cellobiose dehydrogenase-like cytochrome" evidence="3">
    <location>
        <begin position="1"/>
        <end position="94"/>
    </location>
</feature>
<dbReference type="PANTHER" id="PTHR47797:SF3">
    <property type="entry name" value="CYTOCHROME B561 DOMAIN-CONTAINING PROTEIN"/>
    <property type="match status" value="1"/>
</dbReference>
<feature type="transmembrane region" description="Helical" evidence="2">
    <location>
        <begin position="155"/>
        <end position="174"/>
    </location>
</feature>
<name>A0ABR3ELM1_9AGAR</name>
<dbReference type="Gene3D" id="1.20.120.1770">
    <property type="match status" value="1"/>
</dbReference>
<accession>A0ABR3ELM1</accession>
<keyword evidence="2" id="KW-1133">Transmembrane helix</keyword>
<dbReference type="EC" id="2.1.1.10" evidence="4"/>
<organism evidence="4 5">
    <name type="scientific">Marasmius crinis-equi</name>
    <dbReference type="NCBI Taxonomy" id="585013"/>
    <lineage>
        <taxon>Eukaryota</taxon>
        <taxon>Fungi</taxon>
        <taxon>Dikarya</taxon>
        <taxon>Basidiomycota</taxon>
        <taxon>Agaricomycotina</taxon>
        <taxon>Agaricomycetes</taxon>
        <taxon>Agaricomycetidae</taxon>
        <taxon>Agaricales</taxon>
        <taxon>Marasmiineae</taxon>
        <taxon>Marasmiaceae</taxon>
        <taxon>Marasmius</taxon>
    </lineage>
</organism>
<keyword evidence="4" id="KW-0808">Transferase</keyword>
<dbReference type="GO" id="GO:0008168">
    <property type="term" value="F:methyltransferase activity"/>
    <property type="evidence" value="ECO:0007669"/>
    <property type="project" value="UniProtKB-KW"/>
</dbReference>
<dbReference type="EMBL" id="JBAHYK010003207">
    <property type="protein sequence ID" value="KAL0563782.1"/>
    <property type="molecule type" value="Genomic_DNA"/>
</dbReference>
<feature type="region of interest" description="Disordered" evidence="1">
    <location>
        <begin position="1"/>
        <end position="24"/>
    </location>
</feature>
<protein>
    <submittedName>
        <fullName evidence="4">AdoMet-homocysteine methyltransferase</fullName>
        <ecNumber evidence="4">2.1.1.10</ecNumber>
    </submittedName>
</protein>
<feature type="compositionally biased region" description="Polar residues" evidence="1">
    <location>
        <begin position="1"/>
        <end position="20"/>
    </location>
</feature>
<keyword evidence="4" id="KW-0489">Methyltransferase</keyword>
<reference evidence="4 5" key="1">
    <citation type="submission" date="2024-02" db="EMBL/GenBank/DDBJ databases">
        <title>A draft genome for the cacao thread blight pathogen Marasmius crinis-equi.</title>
        <authorList>
            <person name="Cohen S.P."/>
            <person name="Baruah I.K."/>
            <person name="Amoako-Attah I."/>
            <person name="Bukari Y."/>
            <person name="Meinhardt L.W."/>
            <person name="Bailey B.A."/>
        </authorList>
    </citation>
    <scope>NUCLEOTIDE SEQUENCE [LARGE SCALE GENOMIC DNA]</scope>
    <source>
        <strain evidence="4 5">GH-76</strain>
    </source>
</reference>
<evidence type="ECO:0000256" key="2">
    <source>
        <dbReference type="SAM" id="Phobius"/>
    </source>
</evidence>
<dbReference type="Proteomes" id="UP001465976">
    <property type="component" value="Unassembled WGS sequence"/>
</dbReference>
<evidence type="ECO:0000313" key="4">
    <source>
        <dbReference type="EMBL" id="KAL0563782.1"/>
    </source>
</evidence>
<dbReference type="Pfam" id="PF16010">
    <property type="entry name" value="CDH-cyt"/>
    <property type="match status" value="1"/>
</dbReference>
<evidence type="ECO:0000259" key="3">
    <source>
        <dbReference type="Pfam" id="PF16010"/>
    </source>
</evidence>
<evidence type="ECO:0000256" key="1">
    <source>
        <dbReference type="SAM" id="MobiDB-lite"/>
    </source>
</evidence>
<sequence length="191" mass="20552">MWANSDGSFTVSQRQASAYQEPQVVDKPPRVATLLKDASSASGDIKYAFSIPHDDKTAQNLVWAFGTTNPGSSDPKASLQQHANMGATRLDLSKTPGSPSNDGSGNVELPLLPYQRLIVAHAIFCTLGFLLVLPVGVLLARYLRTFSDVWFKGHWIIQWPLAGAFIVIGVALGIQSIVKAGATHLDDTHKA</sequence>
<evidence type="ECO:0000313" key="5">
    <source>
        <dbReference type="Proteomes" id="UP001465976"/>
    </source>
</evidence>
<keyword evidence="2" id="KW-0812">Transmembrane</keyword>